<dbReference type="Gene3D" id="3.40.30.10">
    <property type="entry name" value="Glutaredoxin"/>
    <property type="match status" value="1"/>
</dbReference>
<accession>A0A1W2G8I8</accession>
<dbReference type="PANTHER" id="PTHR42852">
    <property type="entry name" value="THIOL:DISULFIDE INTERCHANGE PROTEIN DSBE"/>
    <property type="match status" value="1"/>
</dbReference>
<evidence type="ECO:0000313" key="3">
    <source>
        <dbReference type="EMBL" id="SMD32987.1"/>
    </source>
</evidence>
<sequence length="185" mass="21353">MKKILKDWWFIIGLAGLIYLFGYAEVAGFVQRMVLSTGVLQAEIIDKEDQPLADYNFRLRNEGGEIIDFNQFKGQTIFLNFWATWCPPCVAEMPDIHNLYERVKDENVAFVLISQDANFDKAKNFLERKSYTFPIYQLVSSLPDGFASRSIPTTFVVSPDGKIIAKREGMAKYDTEEFRKLLIDR</sequence>
<organism evidence="3 4">
    <name type="scientific">Reichenbachiella faecimaris</name>
    <dbReference type="NCBI Taxonomy" id="692418"/>
    <lineage>
        <taxon>Bacteria</taxon>
        <taxon>Pseudomonadati</taxon>
        <taxon>Bacteroidota</taxon>
        <taxon>Cytophagia</taxon>
        <taxon>Cytophagales</taxon>
        <taxon>Reichenbachiellaceae</taxon>
        <taxon>Reichenbachiella</taxon>
    </lineage>
</organism>
<protein>
    <submittedName>
        <fullName evidence="3">Peroxiredoxin</fullName>
    </submittedName>
</protein>
<dbReference type="InterPro" id="IPR000866">
    <property type="entry name" value="AhpC/TSA"/>
</dbReference>
<reference evidence="3 4" key="1">
    <citation type="submission" date="2017-04" db="EMBL/GenBank/DDBJ databases">
        <authorList>
            <person name="Afonso C.L."/>
            <person name="Miller P.J."/>
            <person name="Scott M.A."/>
            <person name="Spackman E."/>
            <person name="Goraichik I."/>
            <person name="Dimitrov K.M."/>
            <person name="Suarez D.L."/>
            <person name="Swayne D.E."/>
        </authorList>
    </citation>
    <scope>NUCLEOTIDE SEQUENCE [LARGE SCALE GENOMIC DNA]</scope>
    <source>
        <strain evidence="3 4">DSM 26133</strain>
    </source>
</reference>
<feature type="domain" description="Thioredoxin" evidence="2">
    <location>
        <begin position="46"/>
        <end position="185"/>
    </location>
</feature>
<dbReference type="GO" id="GO:0016491">
    <property type="term" value="F:oxidoreductase activity"/>
    <property type="evidence" value="ECO:0007669"/>
    <property type="project" value="InterPro"/>
</dbReference>
<gene>
    <name evidence="3" type="ORF">SAMN04488029_1348</name>
</gene>
<proteinExistence type="predicted"/>
<dbReference type="InterPro" id="IPR013766">
    <property type="entry name" value="Thioredoxin_domain"/>
</dbReference>
<name>A0A1W2G8I8_REIFA</name>
<dbReference type="SUPFAM" id="SSF52833">
    <property type="entry name" value="Thioredoxin-like"/>
    <property type="match status" value="1"/>
</dbReference>
<dbReference type="CDD" id="cd02966">
    <property type="entry name" value="TlpA_like_family"/>
    <property type="match status" value="1"/>
</dbReference>
<dbReference type="AlphaFoldDB" id="A0A1W2G8I8"/>
<dbReference type="OrthoDB" id="6399635at2"/>
<dbReference type="RefSeq" id="WP_084371619.1">
    <property type="nucleotide sequence ID" value="NZ_FWYF01000001.1"/>
</dbReference>
<dbReference type="PANTHER" id="PTHR42852:SF13">
    <property type="entry name" value="PROTEIN DIPZ"/>
    <property type="match status" value="1"/>
</dbReference>
<dbReference type="Proteomes" id="UP000192472">
    <property type="component" value="Unassembled WGS sequence"/>
</dbReference>
<dbReference type="InterPro" id="IPR017937">
    <property type="entry name" value="Thioredoxin_CS"/>
</dbReference>
<evidence type="ECO:0000256" key="1">
    <source>
        <dbReference type="ARBA" id="ARBA00023284"/>
    </source>
</evidence>
<dbReference type="GO" id="GO:0016209">
    <property type="term" value="F:antioxidant activity"/>
    <property type="evidence" value="ECO:0007669"/>
    <property type="project" value="InterPro"/>
</dbReference>
<evidence type="ECO:0000313" key="4">
    <source>
        <dbReference type="Proteomes" id="UP000192472"/>
    </source>
</evidence>
<keyword evidence="1" id="KW-0676">Redox-active center</keyword>
<dbReference type="EMBL" id="FWYF01000001">
    <property type="protein sequence ID" value="SMD32987.1"/>
    <property type="molecule type" value="Genomic_DNA"/>
</dbReference>
<dbReference type="Pfam" id="PF00578">
    <property type="entry name" value="AhpC-TSA"/>
    <property type="match status" value="1"/>
</dbReference>
<dbReference type="InterPro" id="IPR050553">
    <property type="entry name" value="Thioredoxin_ResA/DsbE_sf"/>
</dbReference>
<dbReference type="PROSITE" id="PS51352">
    <property type="entry name" value="THIOREDOXIN_2"/>
    <property type="match status" value="1"/>
</dbReference>
<dbReference type="PROSITE" id="PS00194">
    <property type="entry name" value="THIOREDOXIN_1"/>
    <property type="match status" value="1"/>
</dbReference>
<evidence type="ECO:0000259" key="2">
    <source>
        <dbReference type="PROSITE" id="PS51352"/>
    </source>
</evidence>
<dbReference type="InterPro" id="IPR036249">
    <property type="entry name" value="Thioredoxin-like_sf"/>
</dbReference>
<keyword evidence="4" id="KW-1185">Reference proteome</keyword>